<evidence type="ECO:0000256" key="1">
    <source>
        <dbReference type="PROSITE-ProRule" id="PRU00047"/>
    </source>
</evidence>
<dbReference type="Gene3D" id="4.10.60.10">
    <property type="entry name" value="Zinc finger, CCHC-type"/>
    <property type="match status" value="1"/>
</dbReference>
<reference evidence="5" key="2">
    <citation type="journal article" date="2008" name="Nucleic Acids Res.">
        <title>The rice annotation project database (RAP-DB): 2008 update.</title>
        <authorList>
            <consortium name="The rice annotation project (RAP)"/>
        </authorList>
    </citation>
    <scope>GENOME REANNOTATION</scope>
    <source>
        <strain evidence="5">cv. Nipponbare</strain>
    </source>
</reference>
<feature type="region of interest" description="Disordered" evidence="2">
    <location>
        <begin position="498"/>
        <end position="539"/>
    </location>
</feature>
<evidence type="ECO:0000313" key="4">
    <source>
        <dbReference type="EMBL" id="AAN05529.1"/>
    </source>
</evidence>
<dbReference type="InterPro" id="IPR036875">
    <property type="entry name" value="Znf_CCHC_sf"/>
</dbReference>
<accession>Q7G2M9</accession>
<evidence type="ECO:0000259" key="3">
    <source>
        <dbReference type="PROSITE" id="PS50158"/>
    </source>
</evidence>
<dbReference type="SMART" id="SM00343">
    <property type="entry name" value="ZnF_C2HC"/>
    <property type="match status" value="2"/>
</dbReference>
<feature type="region of interest" description="Disordered" evidence="2">
    <location>
        <begin position="196"/>
        <end position="215"/>
    </location>
</feature>
<feature type="region of interest" description="Disordered" evidence="2">
    <location>
        <begin position="450"/>
        <end position="483"/>
    </location>
</feature>
<dbReference type="AlphaFoldDB" id="Q7G2M9"/>
<keyword evidence="1" id="KW-0863">Zinc-finger</keyword>
<dbReference type="GO" id="GO:0003676">
    <property type="term" value="F:nucleic acid binding"/>
    <property type="evidence" value="ECO:0007669"/>
    <property type="project" value="InterPro"/>
</dbReference>
<dbReference type="PROSITE" id="PS50158">
    <property type="entry name" value="ZF_CCHC"/>
    <property type="match status" value="1"/>
</dbReference>
<dbReference type="InterPro" id="IPR001878">
    <property type="entry name" value="Znf_CCHC"/>
</dbReference>
<dbReference type="SUPFAM" id="SSF57756">
    <property type="entry name" value="Retrovirus zinc finger-like domains"/>
    <property type="match status" value="1"/>
</dbReference>
<sequence>MEFGWALRRPMRLPDSPRHERGLPAALRGVGVKPEGRSAITPPPEKAQEEDAEKKARGKATLKSIIVAPARATSKFQIEAEEQYLSSKWQAVKPKFWWRKRQNPSSSTSQAVFNRPAASFNPLNLREKFKEILHGKCFRCLASDHQAAACRDPIRCYTCRRSGHISFRCPNKSKQPIHSRLTFPKQAPSIQSQLIFPPLPSKNQQQPTTTRPGSVFHRLHKPTVTMDHIPGLPNQRPAVGYATVPMTELMQHELERLRFHGALISAEVEGQETSPREVARALTQQVGIPISDLRVTRHHPEDFFVFFDFPEGQAAATRRGFITLDGGRFTITPWSADRHVHHPNWWFRVRLCLEGLPQYAWNRAGLEGVMGPICLFDRIEHESVQRQNMAIFSCWMWMRNPDLLPRIVISTFFPPEAGRVTSGITPPLPDEIAPPPRGRLPHVIVHLDEMEDWTPGPPHPPCSPSSGVSGLPSSDSSDSGGPIPTVRTFQWYLGCADGTQPPRQRAAVRRGCRALPQRREDPEDDEDDNGRRRHAEDIPPRRRSLRDVIIGRDWSVESRAAEGARHWSRTPHPSGRQRAHGDGCQGRSRTRHSSRCSCRCRSRRTRSPSSLTPRGQDGTGDAGGATTKVVAVSGQADGDQQPVDALVSLPDPLIKILCSSPLLPFSDDQGDHDPMLPLLAEIAPKSSREAENETKRTGGEEPILGEDKVASAAELGQEKMGHLVPDAQQAPKMDLLAQSTGDDEAQASTGDQPTLVQQADCEEQHQATVQTQPIHGGEGEREKVVLSPLFSQLQPPIILQAPLELAPPGAAKTKGCGRKVVQMPSRRSGRKARFSSVPVSKRAEVRLMEEMGLLTPGEPVVDAVVEAYAKSFDTPLPLHVIAGLRALTLLDGVHDMPVPGEKGTTATAVV</sequence>
<keyword evidence="1" id="KW-0479">Metal-binding</keyword>
<feature type="compositionally biased region" description="Low complexity" evidence="2">
    <location>
        <begin position="607"/>
        <end position="616"/>
    </location>
</feature>
<gene>
    <name evidence="4" type="ORF">OSJNBa0071K18.22</name>
</gene>
<dbReference type="PANTHER" id="PTHR33087">
    <property type="entry name" value="OS07G0539200 PROTEIN"/>
    <property type="match status" value="1"/>
</dbReference>
<proteinExistence type="predicted"/>
<dbReference type="EMBL" id="AC027038">
    <property type="protein sequence ID" value="AAN05529.1"/>
    <property type="molecule type" value="Genomic_DNA"/>
</dbReference>
<dbReference type="PANTHER" id="PTHR33087:SF21">
    <property type="entry name" value="OS03G0782100 PROTEIN"/>
    <property type="match status" value="1"/>
</dbReference>
<feature type="domain" description="CCHC-type" evidence="3">
    <location>
        <begin position="155"/>
        <end position="171"/>
    </location>
</feature>
<feature type="region of interest" description="Disordered" evidence="2">
    <location>
        <begin position="559"/>
        <end position="625"/>
    </location>
</feature>
<evidence type="ECO:0000256" key="2">
    <source>
        <dbReference type="SAM" id="MobiDB-lite"/>
    </source>
</evidence>
<evidence type="ECO:0000313" key="5">
    <source>
        <dbReference type="Proteomes" id="UP000000763"/>
    </source>
</evidence>
<feature type="compositionally biased region" description="Low complexity" evidence="2">
    <location>
        <begin position="464"/>
        <end position="483"/>
    </location>
</feature>
<reference evidence="5" key="1">
    <citation type="journal article" date="2005" name="Nature">
        <title>The map-based sequence of the rice genome.</title>
        <authorList>
            <consortium name="International rice genome sequencing project (IRGSP)"/>
            <person name="Matsumoto T."/>
            <person name="Wu J."/>
            <person name="Kanamori H."/>
            <person name="Katayose Y."/>
            <person name="Fujisawa M."/>
            <person name="Namiki N."/>
            <person name="Mizuno H."/>
            <person name="Yamamoto K."/>
            <person name="Antonio B.A."/>
            <person name="Baba T."/>
            <person name="Sakata K."/>
            <person name="Nagamura Y."/>
            <person name="Aoki H."/>
            <person name="Arikawa K."/>
            <person name="Arita K."/>
            <person name="Bito T."/>
            <person name="Chiden Y."/>
            <person name="Fujitsuka N."/>
            <person name="Fukunaka R."/>
            <person name="Hamada M."/>
            <person name="Harada C."/>
            <person name="Hayashi A."/>
            <person name="Hijishita S."/>
            <person name="Honda M."/>
            <person name="Hosokawa S."/>
            <person name="Ichikawa Y."/>
            <person name="Idonuma A."/>
            <person name="Iijima M."/>
            <person name="Ikeda M."/>
            <person name="Ikeno M."/>
            <person name="Ito K."/>
            <person name="Ito S."/>
            <person name="Ito T."/>
            <person name="Ito Y."/>
            <person name="Ito Y."/>
            <person name="Iwabuchi A."/>
            <person name="Kamiya K."/>
            <person name="Karasawa W."/>
            <person name="Kurita K."/>
            <person name="Katagiri S."/>
            <person name="Kikuta A."/>
            <person name="Kobayashi H."/>
            <person name="Kobayashi N."/>
            <person name="Machita K."/>
            <person name="Maehara T."/>
            <person name="Masukawa M."/>
            <person name="Mizubayashi T."/>
            <person name="Mukai Y."/>
            <person name="Nagasaki H."/>
            <person name="Nagata Y."/>
            <person name="Naito S."/>
            <person name="Nakashima M."/>
            <person name="Nakama Y."/>
            <person name="Nakamichi Y."/>
            <person name="Nakamura M."/>
            <person name="Meguro A."/>
            <person name="Negishi M."/>
            <person name="Ohta I."/>
            <person name="Ohta T."/>
            <person name="Okamoto M."/>
            <person name="Ono N."/>
            <person name="Saji S."/>
            <person name="Sakaguchi M."/>
            <person name="Sakai K."/>
            <person name="Shibata M."/>
            <person name="Shimokawa T."/>
            <person name="Song J."/>
            <person name="Takazaki Y."/>
            <person name="Terasawa K."/>
            <person name="Tsugane M."/>
            <person name="Tsuji K."/>
            <person name="Ueda S."/>
            <person name="Waki K."/>
            <person name="Yamagata H."/>
            <person name="Yamamoto M."/>
            <person name="Yamamoto S."/>
            <person name="Yamane H."/>
            <person name="Yoshiki S."/>
            <person name="Yoshihara R."/>
            <person name="Yukawa K."/>
            <person name="Zhong H."/>
            <person name="Yano M."/>
            <person name="Yuan Q."/>
            <person name="Ouyang S."/>
            <person name="Liu J."/>
            <person name="Jones K.M."/>
            <person name="Gansberger K."/>
            <person name="Moffat K."/>
            <person name="Hill J."/>
            <person name="Bera J."/>
            <person name="Fadrosh D."/>
            <person name="Jin S."/>
            <person name="Johri S."/>
            <person name="Kim M."/>
            <person name="Overton L."/>
            <person name="Reardon M."/>
            <person name="Tsitrin T."/>
            <person name="Vuong H."/>
            <person name="Weaver B."/>
            <person name="Ciecko A."/>
            <person name="Tallon L."/>
            <person name="Jackson J."/>
            <person name="Pai G."/>
            <person name="Aken S.V."/>
            <person name="Utterback T."/>
            <person name="Reidmuller S."/>
            <person name="Feldblyum T."/>
            <person name="Hsiao J."/>
            <person name="Zismann V."/>
            <person name="Iobst S."/>
            <person name="de Vazeille A.R."/>
            <person name="Buell C.R."/>
            <person name="Ying K."/>
            <person name="Li Y."/>
            <person name="Lu T."/>
            <person name="Huang Y."/>
            <person name="Zhao Q."/>
            <person name="Feng Q."/>
            <person name="Zhang L."/>
            <person name="Zhu J."/>
            <person name="Weng Q."/>
            <person name="Mu J."/>
            <person name="Lu Y."/>
            <person name="Fan D."/>
            <person name="Liu Y."/>
            <person name="Guan J."/>
            <person name="Zhang Y."/>
            <person name="Yu S."/>
            <person name="Liu X."/>
            <person name="Zhang Y."/>
            <person name="Hong G."/>
            <person name="Han B."/>
            <person name="Choisne N."/>
            <person name="Demange N."/>
            <person name="Orjeda G."/>
            <person name="Samain S."/>
            <person name="Cattolico L."/>
            <person name="Pelletier E."/>
            <person name="Couloux A."/>
            <person name="Segurens B."/>
            <person name="Wincker P."/>
            <person name="D'Hont A."/>
            <person name="Scarpelli C."/>
            <person name="Weissenbach J."/>
            <person name="Salanoubat M."/>
            <person name="Quetier F."/>
            <person name="Yu Y."/>
            <person name="Kim H.R."/>
            <person name="Rambo T."/>
            <person name="Currie J."/>
            <person name="Collura K."/>
            <person name="Luo M."/>
            <person name="Yang T."/>
            <person name="Ammiraju J.S.S."/>
            <person name="Engler F."/>
            <person name="Soderlund C."/>
            <person name="Wing R.A."/>
            <person name="Palmer L.E."/>
            <person name="de la Bastide M."/>
            <person name="Spiegel L."/>
            <person name="Nascimento L."/>
            <person name="Zutavern T."/>
            <person name="O'Shaughnessy A."/>
            <person name="Dike S."/>
            <person name="Dedhia N."/>
            <person name="Preston R."/>
            <person name="Balija V."/>
            <person name="McCombie W.R."/>
            <person name="Chow T."/>
            <person name="Chen H."/>
            <person name="Chung M."/>
            <person name="Chen C."/>
            <person name="Shaw J."/>
            <person name="Wu H."/>
            <person name="Hsiao K."/>
            <person name="Chao Y."/>
            <person name="Chu M."/>
            <person name="Cheng C."/>
            <person name="Hour A."/>
            <person name="Lee P."/>
            <person name="Lin S."/>
            <person name="Lin Y."/>
            <person name="Liou J."/>
            <person name="Liu S."/>
            <person name="Hsing Y."/>
            <person name="Raghuvanshi S."/>
            <person name="Mohanty A."/>
            <person name="Bharti A.K."/>
            <person name="Gaur A."/>
            <person name="Gupta V."/>
            <person name="Kumar D."/>
            <person name="Ravi V."/>
            <person name="Vij S."/>
            <person name="Kapur A."/>
            <person name="Khurana P."/>
            <person name="Khurana P."/>
            <person name="Khurana J.P."/>
            <person name="Tyagi A.K."/>
            <person name="Gaikwad K."/>
            <person name="Singh A."/>
            <person name="Dalal V."/>
            <person name="Srivastava S."/>
            <person name="Dixit A."/>
            <person name="Pal A.K."/>
            <person name="Ghazi I.A."/>
            <person name="Yadav M."/>
            <person name="Pandit A."/>
            <person name="Bhargava A."/>
            <person name="Sureshbabu K."/>
            <person name="Batra K."/>
            <person name="Sharma T.R."/>
            <person name="Mohapatra T."/>
            <person name="Singh N.K."/>
            <person name="Messing J."/>
            <person name="Nelson A.B."/>
            <person name="Fuks G."/>
            <person name="Kavchok S."/>
            <person name="Keizer G."/>
            <person name="Linton E."/>
            <person name="Llaca V."/>
            <person name="Song R."/>
            <person name="Tanyolac B."/>
            <person name="Young S."/>
            <person name="Ho-Il K."/>
            <person name="Hahn J.H."/>
            <person name="Sangsakoo G."/>
            <person name="Vanavichit A."/>
            <person name="de Mattos Luiz.A.T."/>
            <person name="Zimmer P.D."/>
            <person name="Malone G."/>
            <person name="Dellagostin O."/>
            <person name="de Oliveira A.C."/>
            <person name="Bevan M."/>
            <person name="Bancroft I."/>
            <person name="Minx P."/>
            <person name="Cordum H."/>
            <person name="Wilson R."/>
            <person name="Cheng Z."/>
            <person name="Jin W."/>
            <person name="Jiang J."/>
            <person name="Leong S.A."/>
            <person name="Iwama H."/>
            <person name="Gojobori T."/>
            <person name="Itoh T."/>
            <person name="Niimura Y."/>
            <person name="Fujii Y."/>
            <person name="Habara T."/>
            <person name="Sakai H."/>
            <person name="Sato Y."/>
            <person name="Wilson G."/>
            <person name="Kumar K."/>
            <person name="McCouch S."/>
            <person name="Juretic N."/>
            <person name="Hoen D."/>
            <person name="Wright S."/>
            <person name="Bruskiewich R."/>
            <person name="Bureau T."/>
            <person name="Miyao A."/>
            <person name="Hirochika H."/>
            <person name="Nishikawa T."/>
            <person name="Kadowaki K."/>
            <person name="Sugiura M."/>
            <person name="Burr B."/>
            <person name="Sasaki T."/>
        </authorList>
    </citation>
    <scope>NUCLEOTIDE SEQUENCE [LARGE SCALE GENOMIC DNA]</scope>
    <source>
        <strain evidence="5">cv. Nipponbare</strain>
    </source>
</reference>
<dbReference type="GO" id="GO:0008270">
    <property type="term" value="F:zinc ion binding"/>
    <property type="evidence" value="ECO:0007669"/>
    <property type="project" value="UniProtKB-KW"/>
</dbReference>
<feature type="compositionally biased region" description="Polar residues" evidence="2">
    <location>
        <begin position="201"/>
        <end position="212"/>
    </location>
</feature>
<dbReference type="Proteomes" id="UP000000763">
    <property type="component" value="Chromosome 10"/>
</dbReference>
<feature type="compositionally biased region" description="Basic residues" evidence="2">
    <location>
        <begin position="588"/>
        <end position="606"/>
    </location>
</feature>
<feature type="compositionally biased region" description="Basic and acidic residues" evidence="2">
    <location>
        <begin position="686"/>
        <end position="706"/>
    </location>
</feature>
<feature type="region of interest" description="Disordered" evidence="2">
    <location>
        <begin position="1"/>
        <end position="54"/>
    </location>
</feature>
<feature type="region of interest" description="Disordered" evidence="2">
    <location>
        <begin position="684"/>
        <end position="706"/>
    </location>
</feature>
<organism evidence="4 5">
    <name type="scientific">Oryza sativa subsp. japonica</name>
    <name type="common">Rice</name>
    <dbReference type="NCBI Taxonomy" id="39947"/>
    <lineage>
        <taxon>Eukaryota</taxon>
        <taxon>Viridiplantae</taxon>
        <taxon>Streptophyta</taxon>
        <taxon>Embryophyta</taxon>
        <taxon>Tracheophyta</taxon>
        <taxon>Spermatophyta</taxon>
        <taxon>Magnoliopsida</taxon>
        <taxon>Liliopsida</taxon>
        <taxon>Poales</taxon>
        <taxon>Poaceae</taxon>
        <taxon>BOP clade</taxon>
        <taxon>Oryzoideae</taxon>
        <taxon>Oryzeae</taxon>
        <taxon>Oryzinae</taxon>
        <taxon>Oryza</taxon>
        <taxon>Oryza sativa</taxon>
    </lineage>
</organism>
<keyword evidence="1" id="KW-0862">Zinc</keyword>
<protein>
    <submittedName>
        <fullName evidence="4">Zinc knuckle domain containing protein</fullName>
    </submittedName>
</protein>
<dbReference type="InterPro" id="IPR053253">
    <property type="entry name" value="Sex_diff_modulator"/>
</dbReference>
<name>Q7G2M9_ORYSJ</name>